<reference evidence="1 2" key="1">
    <citation type="submission" date="2017-08" db="EMBL/GenBank/DDBJ databases">
        <title>Infants hospitalized years apart are colonized by the same room-sourced microbial strains.</title>
        <authorList>
            <person name="Brooks B."/>
            <person name="Olm M.R."/>
            <person name="Firek B.A."/>
            <person name="Baker R."/>
            <person name="Thomas B.C."/>
            <person name="Morowitz M.J."/>
            <person name="Banfield J.F."/>
        </authorList>
    </citation>
    <scope>NUCLEOTIDE SEQUENCE [LARGE SCALE GENOMIC DNA]</scope>
    <source>
        <strain evidence="1">S2_005_003_R2_43</strain>
    </source>
</reference>
<dbReference type="AlphaFoldDB" id="A0A2W5K7G0"/>
<evidence type="ECO:0000313" key="2">
    <source>
        <dbReference type="Proteomes" id="UP000249577"/>
    </source>
</evidence>
<dbReference type="Pfam" id="PF15586">
    <property type="entry name" value="Imm8"/>
    <property type="match status" value="1"/>
</dbReference>
<gene>
    <name evidence="1" type="ORF">DI565_15590</name>
</gene>
<dbReference type="EMBL" id="QFPN01000008">
    <property type="protein sequence ID" value="PZQ13082.1"/>
    <property type="molecule type" value="Genomic_DNA"/>
</dbReference>
<dbReference type="Proteomes" id="UP000249577">
    <property type="component" value="Unassembled WGS sequence"/>
</dbReference>
<accession>A0A2W5K7G0</accession>
<name>A0A2W5K7G0_ANCNO</name>
<sequence>MFVRAELRSLFSSDVDDLRSYSSAESFRVTVRAMIGPKGEPGEESFDFDVCSPAWLADELGRRPLIAGRCRLFMAQFSYEAVEGYVLQQIAGATGDDWGEVAAKLSRWAYWEFEDYVVSPGC</sequence>
<comment type="caution">
    <text evidence="1">The sequence shown here is derived from an EMBL/GenBank/DDBJ whole genome shotgun (WGS) entry which is preliminary data.</text>
</comment>
<protein>
    <recommendedName>
        <fullName evidence="3">Immunity protein 8 of polymorphic toxin system</fullName>
    </recommendedName>
</protein>
<proteinExistence type="predicted"/>
<organism evidence="1 2">
    <name type="scientific">Ancylobacter novellus</name>
    <name type="common">Thiobacillus novellus</name>
    <dbReference type="NCBI Taxonomy" id="921"/>
    <lineage>
        <taxon>Bacteria</taxon>
        <taxon>Pseudomonadati</taxon>
        <taxon>Pseudomonadota</taxon>
        <taxon>Alphaproteobacteria</taxon>
        <taxon>Hyphomicrobiales</taxon>
        <taxon>Xanthobacteraceae</taxon>
        <taxon>Ancylobacter</taxon>
    </lineage>
</organism>
<evidence type="ECO:0008006" key="3">
    <source>
        <dbReference type="Google" id="ProtNLM"/>
    </source>
</evidence>
<evidence type="ECO:0000313" key="1">
    <source>
        <dbReference type="EMBL" id="PZQ13082.1"/>
    </source>
</evidence>
<dbReference type="InterPro" id="IPR028964">
    <property type="entry name" value="Imm8"/>
</dbReference>